<keyword evidence="3 5" id="KW-0378">Hydrolase</keyword>
<dbReference type="AlphaFoldDB" id="A0A1E4RLC8"/>
<evidence type="ECO:0000313" key="10">
    <source>
        <dbReference type="Proteomes" id="UP000095085"/>
    </source>
</evidence>
<dbReference type="InterPro" id="IPR034193">
    <property type="entry name" value="PCSK9_ProteinaseK-like"/>
</dbReference>
<dbReference type="PROSITE" id="PS00137">
    <property type="entry name" value="SUBTILASE_HIS"/>
    <property type="match status" value="1"/>
</dbReference>
<dbReference type="SUPFAM" id="SSF52743">
    <property type="entry name" value="Subtilisin-like"/>
    <property type="match status" value="1"/>
</dbReference>
<reference evidence="10" key="1">
    <citation type="submission" date="2016-05" db="EMBL/GenBank/DDBJ databases">
        <title>Comparative genomics of biotechnologically important yeasts.</title>
        <authorList>
            <consortium name="DOE Joint Genome Institute"/>
            <person name="Riley R."/>
            <person name="Haridas S."/>
            <person name="Wolfe K.H."/>
            <person name="Lopes M.R."/>
            <person name="Hittinger C.T."/>
            <person name="Goker M."/>
            <person name="Salamov A."/>
            <person name="Wisecaver J."/>
            <person name="Long T.M."/>
            <person name="Aerts A.L."/>
            <person name="Barry K."/>
            <person name="Choi C."/>
            <person name="Clum A."/>
            <person name="Coughlan A.Y."/>
            <person name="Deshpande S."/>
            <person name="Douglass A.P."/>
            <person name="Hanson S.J."/>
            <person name="Klenk H.-P."/>
            <person name="Labutti K."/>
            <person name="Lapidus A."/>
            <person name="Lindquist E."/>
            <person name="Lipzen A."/>
            <person name="Meier-Kolthoff J.P."/>
            <person name="Ohm R.A."/>
            <person name="Otillar R.P."/>
            <person name="Pangilinan J."/>
            <person name="Peng Y."/>
            <person name="Rokas A."/>
            <person name="Rosa C.A."/>
            <person name="Scheuner C."/>
            <person name="Sibirny A.A."/>
            <person name="Slot J.C."/>
            <person name="Stielow J.B."/>
            <person name="Sun H."/>
            <person name="Kurtzman C.P."/>
            <person name="Blackwell M."/>
            <person name="Grigoriev I.V."/>
            <person name="Jeffries T.W."/>
        </authorList>
    </citation>
    <scope>NUCLEOTIDE SEQUENCE [LARGE SCALE GENOMIC DNA]</scope>
    <source>
        <strain evidence="10">NRRL Y-1933</strain>
    </source>
</reference>
<sequence>MFINSIVLLLLNFQCIFAIPYLVSLKLPETLETFLTYDVKYPQTQRIKSLIGDTFTIGNFTIMSGNFTKVALERWKRCPLVADITPDTIINAFEIEEQYNCPRHLARLSLYNKLGDDDFSYFYDSQYSGQGVNAYVLDSGVAVEHPEFQGRASTGYDFTNEGSGDTNGHGTHVAGLIGSRTYGAAKKVNIIEVKALDRKGAGSLSTIISAIEFTVNHRKKSGRQGVANLSLGAARNKVLNQAIEAAVKTGLVMVVAAGNSNVNACLSSPASAKSAITVGAIDDRSDGIASFSNWGECVDVFASGAYVASVNAQDYNKPQILSGTSMSAPIVTGFISTLLSKGVKPKNIREEVINMAATNRIPRSSVFLRIKTPNRIAYNGLGRTKTDSDSDSDSDSD</sequence>
<feature type="signal peptide" evidence="7">
    <location>
        <begin position="1"/>
        <end position="18"/>
    </location>
</feature>
<dbReference type="PROSITE" id="PS51892">
    <property type="entry name" value="SUBTILASE"/>
    <property type="match status" value="1"/>
</dbReference>
<evidence type="ECO:0000256" key="1">
    <source>
        <dbReference type="ARBA" id="ARBA00011073"/>
    </source>
</evidence>
<dbReference type="STRING" id="984485.A0A1E4RLC8"/>
<dbReference type="PANTHER" id="PTHR43806">
    <property type="entry name" value="PEPTIDASE S8"/>
    <property type="match status" value="1"/>
</dbReference>
<protein>
    <submittedName>
        <fullName evidence="9">Subtilisin-like protein</fullName>
    </submittedName>
</protein>
<dbReference type="InterPro" id="IPR023828">
    <property type="entry name" value="Peptidase_S8_Ser-AS"/>
</dbReference>
<feature type="chain" id="PRO_5009162339" evidence="7">
    <location>
        <begin position="19"/>
        <end position="397"/>
    </location>
</feature>
<comment type="similarity">
    <text evidence="1 5 6">Belongs to the peptidase S8 family.</text>
</comment>
<accession>A0A1E4RLC8</accession>
<dbReference type="Pfam" id="PF00082">
    <property type="entry name" value="Peptidase_S8"/>
    <property type="match status" value="1"/>
</dbReference>
<dbReference type="InterPro" id="IPR036852">
    <property type="entry name" value="Peptidase_S8/S53_dom_sf"/>
</dbReference>
<dbReference type="GO" id="GO:0030476">
    <property type="term" value="P:ascospore wall assembly"/>
    <property type="evidence" value="ECO:0007669"/>
    <property type="project" value="EnsemblFungi"/>
</dbReference>
<dbReference type="PRINTS" id="PR00723">
    <property type="entry name" value="SUBTILISIN"/>
</dbReference>
<evidence type="ECO:0000256" key="6">
    <source>
        <dbReference type="RuleBase" id="RU003355"/>
    </source>
</evidence>
<dbReference type="PROSITE" id="PS00136">
    <property type="entry name" value="SUBTILASE_ASP"/>
    <property type="match status" value="1"/>
</dbReference>
<dbReference type="InterPro" id="IPR023827">
    <property type="entry name" value="Peptidase_S8_Asp-AS"/>
</dbReference>
<dbReference type="OrthoDB" id="206201at2759"/>
<proteinExistence type="inferred from homology"/>
<keyword evidence="2 5" id="KW-0645">Protease</keyword>
<dbReference type="EMBL" id="KV454540">
    <property type="protein sequence ID" value="ODV68046.1"/>
    <property type="molecule type" value="Genomic_DNA"/>
</dbReference>
<evidence type="ECO:0000256" key="3">
    <source>
        <dbReference type="ARBA" id="ARBA00022801"/>
    </source>
</evidence>
<dbReference type="GO" id="GO:0005635">
    <property type="term" value="C:nuclear envelope"/>
    <property type="evidence" value="ECO:0007669"/>
    <property type="project" value="EnsemblFungi"/>
</dbReference>
<feature type="domain" description="Peptidase S8/S53" evidence="8">
    <location>
        <begin position="130"/>
        <end position="357"/>
    </location>
</feature>
<dbReference type="InterPro" id="IPR022398">
    <property type="entry name" value="Peptidase_S8_His-AS"/>
</dbReference>
<dbReference type="InterPro" id="IPR000209">
    <property type="entry name" value="Peptidase_S8/S53_dom"/>
</dbReference>
<dbReference type="GO" id="GO:0004252">
    <property type="term" value="F:serine-type endopeptidase activity"/>
    <property type="evidence" value="ECO:0007669"/>
    <property type="project" value="UniProtKB-UniRule"/>
</dbReference>
<gene>
    <name evidence="9" type="ORF">HYPBUDRAFT_138140</name>
</gene>
<evidence type="ECO:0000256" key="5">
    <source>
        <dbReference type="PROSITE-ProRule" id="PRU01240"/>
    </source>
</evidence>
<dbReference type="GeneID" id="30994209"/>
<dbReference type="Proteomes" id="UP000095085">
    <property type="component" value="Unassembled WGS sequence"/>
</dbReference>
<organism evidence="9 10">
    <name type="scientific">Hyphopichia burtonii NRRL Y-1933</name>
    <dbReference type="NCBI Taxonomy" id="984485"/>
    <lineage>
        <taxon>Eukaryota</taxon>
        <taxon>Fungi</taxon>
        <taxon>Dikarya</taxon>
        <taxon>Ascomycota</taxon>
        <taxon>Saccharomycotina</taxon>
        <taxon>Pichiomycetes</taxon>
        <taxon>Debaryomycetaceae</taxon>
        <taxon>Hyphopichia</taxon>
    </lineage>
</organism>
<keyword evidence="4 5" id="KW-0720">Serine protease</keyword>
<name>A0A1E4RLC8_9ASCO</name>
<dbReference type="GO" id="GO:0006508">
    <property type="term" value="P:proteolysis"/>
    <property type="evidence" value="ECO:0007669"/>
    <property type="project" value="UniProtKB-KW"/>
</dbReference>
<feature type="active site" description="Charge relay system" evidence="5">
    <location>
        <position position="325"/>
    </location>
</feature>
<evidence type="ECO:0000313" key="9">
    <source>
        <dbReference type="EMBL" id="ODV68046.1"/>
    </source>
</evidence>
<dbReference type="CDD" id="cd04077">
    <property type="entry name" value="Peptidases_S8_PCSK9_ProteinaseK_like"/>
    <property type="match status" value="1"/>
</dbReference>
<dbReference type="RefSeq" id="XP_020077113.1">
    <property type="nucleotide sequence ID" value="XM_020219659.1"/>
</dbReference>
<dbReference type="PROSITE" id="PS00138">
    <property type="entry name" value="SUBTILASE_SER"/>
    <property type="match status" value="1"/>
</dbReference>
<dbReference type="PANTHER" id="PTHR43806:SF13">
    <property type="entry name" value="SUBTILASE-TYPE PROTEINASE RRT12"/>
    <property type="match status" value="1"/>
</dbReference>
<evidence type="ECO:0000256" key="7">
    <source>
        <dbReference type="SAM" id="SignalP"/>
    </source>
</evidence>
<feature type="active site" description="Charge relay system" evidence="5">
    <location>
        <position position="169"/>
    </location>
</feature>
<keyword evidence="7" id="KW-0732">Signal</keyword>
<evidence type="ECO:0000256" key="4">
    <source>
        <dbReference type="ARBA" id="ARBA00022825"/>
    </source>
</evidence>
<keyword evidence="10" id="KW-1185">Reference proteome</keyword>
<evidence type="ECO:0000259" key="8">
    <source>
        <dbReference type="Pfam" id="PF00082"/>
    </source>
</evidence>
<dbReference type="FunFam" id="3.40.50.200:FF:000007">
    <property type="entry name" value="Subtilisin-like serine protease"/>
    <property type="match status" value="1"/>
</dbReference>
<feature type="active site" description="Charge relay system" evidence="5">
    <location>
        <position position="138"/>
    </location>
</feature>
<dbReference type="Gene3D" id="3.40.50.200">
    <property type="entry name" value="Peptidase S8/S53 domain"/>
    <property type="match status" value="1"/>
</dbReference>
<evidence type="ECO:0000256" key="2">
    <source>
        <dbReference type="ARBA" id="ARBA00022670"/>
    </source>
</evidence>
<dbReference type="InterPro" id="IPR050131">
    <property type="entry name" value="Peptidase_S8_subtilisin-like"/>
</dbReference>
<dbReference type="GO" id="GO:0005619">
    <property type="term" value="C:ascospore wall"/>
    <property type="evidence" value="ECO:0007669"/>
    <property type="project" value="EnsemblFungi"/>
</dbReference>
<dbReference type="InterPro" id="IPR015500">
    <property type="entry name" value="Peptidase_S8_subtilisin-rel"/>
</dbReference>